<proteinExistence type="inferred from homology"/>
<dbReference type="Proteomes" id="UP000266568">
    <property type="component" value="Unassembled WGS sequence"/>
</dbReference>
<dbReference type="CDD" id="cd00130">
    <property type="entry name" value="PAS"/>
    <property type="match status" value="1"/>
</dbReference>
<name>A0A397NH66_9SPHN</name>
<reference evidence="3 4" key="1">
    <citation type="submission" date="2018-08" db="EMBL/GenBank/DDBJ databases">
        <title>Genomic Encyclopedia of Type Strains, Phase IV (KMG-IV): sequencing the most valuable type-strain genomes for metagenomic binning, comparative biology and taxonomic classification.</title>
        <authorList>
            <person name="Goeker M."/>
        </authorList>
    </citation>
    <scope>NUCLEOTIDE SEQUENCE [LARGE SCALE GENOMIC DNA]</scope>
    <source>
        <strain evidence="3 4">DSM 25527</strain>
    </source>
</reference>
<dbReference type="InterPro" id="IPR013656">
    <property type="entry name" value="PAS_4"/>
</dbReference>
<dbReference type="Pfam" id="PF08448">
    <property type="entry name" value="PAS_4"/>
    <property type="match status" value="1"/>
</dbReference>
<evidence type="ECO:0000313" key="3">
    <source>
        <dbReference type="EMBL" id="RIA36866.1"/>
    </source>
</evidence>
<evidence type="ECO:0000256" key="1">
    <source>
        <dbReference type="ARBA" id="ARBA00009981"/>
    </source>
</evidence>
<dbReference type="AlphaFoldDB" id="A0A397NH66"/>
<comment type="caution">
    <text evidence="3">The sequence shown here is derived from an EMBL/GenBank/DDBJ whole genome shotgun (WGS) entry which is preliminary data.</text>
</comment>
<dbReference type="SUPFAM" id="SSF55785">
    <property type="entry name" value="PYP-like sensor domain (PAS domain)"/>
    <property type="match status" value="1"/>
</dbReference>
<keyword evidence="4" id="KW-1185">Reference proteome</keyword>
<dbReference type="EMBL" id="QXDC01000005">
    <property type="protein sequence ID" value="RIA36866.1"/>
    <property type="molecule type" value="Genomic_DNA"/>
</dbReference>
<evidence type="ECO:0000313" key="4">
    <source>
        <dbReference type="Proteomes" id="UP000266568"/>
    </source>
</evidence>
<gene>
    <name evidence="3" type="ORF">DFR49_4158</name>
</gene>
<dbReference type="InterPro" id="IPR036165">
    <property type="entry name" value="YefM-like_sf"/>
</dbReference>
<accession>A0A397NH66</accession>
<dbReference type="InterPro" id="IPR035965">
    <property type="entry name" value="PAS-like_dom_sf"/>
</dbReference>
<dbReference type="OrthoDB" id="7861242at2"/>
<dbReference type="InterPro" id="IPR000014">
    <property type="entry name" value="PAS"/>
</dbReference>
<feature type="domain" description="PAS fold-4" evidence="2">
    <location>
        <begin position="95"/>
        <end position="188"/>
    </location>
</feature>
<protein>
    <submittedName>
        <fullName evidence="3">PAS domain-containing protein</fullName>
    </submittedName>
</protein>
<sequence length="212" mass="23153">MIVGMIERPFFPYATEADPDPVAPSSGAVTAAEIVRNFSAVRQRALGGPVMVTHHGKESHVLCSAALFRSLLRQRDAIGDGAIALQIVQLAAWIDQGLILIDADERIVHANPALVFLFPYDPARLTGRRLFDAIPELAGTLAESYLRHAAASRDVRLFEMPSPFRKDAWLQCRRAPVGDGIALLLRDIGPDMRAACGTETQLRTIGMVERIS</sequence>
<comment type="similarity">
    <text evidence="1">Belongs to the phD/YefM antitoxin family.</text>
</comment>
<evidence type="ECO:0000259" key="2">
    <source>
        <dbReference type="Pfam" id="PF08448"/>
    </source>
</evidence>
<dbReference type="Gene3D" id="3.30.450.20">
    <property type="entry name" value="PAS domain"/>
    <property type="match status" value="1"/>
</dbReference>
<dbReference type="SUPFAM" id="SSF143120">
    <property type="entry name" value="YefM-like"/>
    <property type="match status" value="1"/>
</dbReference>
<organism evidence="3 4">
    <name type="scientific">Hephaestia caeni</name>
    <dbReference type="NCBI Taxonomy" id="645617"/>
    <lineage>
        <taxon>Bacteria</taxon>
        <taxon>Pseudomonadati</taxon>
        <taxon>Pseudomonadota</taxon>
        <taxon>Alphaproteobacteria</taxon>
        <taxon>Sphingomonadales</taxon>
        <taxon>Sphingomonadaceae</taxon>
        <taxon>Hephaestia</taxon>
    </lineage>
</organism>